<dbReference type="GO" id="GO:0034456">
    <property type="term" value="C:UTP-C complex"/>
    <property type="evidence" value="ECO:0007669"/>
    <property type="project" value="TreeGrafter"/>
</dbReference>
<feature type="domain" description="Nrap protein" evidence="14">
    <location>
        <begin position="1307"/>
        <end position="1447"/>
    </location>
</feature>
<feature type="compositionally biased region" description="Basic and acidic residues" evidence="8">
    <location>
        <begin position="193"/>
        <end position="202"/>
    </location>
</feature>
<feature type="coiled-coil region" evidence="7">
    <location>
        <begin position="225"/>
        <end position="259"/>
    </location>
</feature>
<accession>A0AA35TUR2</accession>
<feature type="compositionally biased region" description="Low complexity" evidence="8">
    <location>
        <begin position="158"/>
        <end position="169"/>
    </location>
</feature>
<protein>
    <recommendedName>
        <fullName evidence="3">Nucleolar protein 6</fullName>
    </recommendedName>
</protein>
<name>A0AA35TUR2_GEOBA</name>
<evidence type="ECO:0000259" key="13">
    <source>
        <dbReference type="Pfam" id="PF17406"/>
    </source>
</evidence>
<feature type="domain" description="Nrap protein" evidence="11">
    <location>
        <begin position="745"/>
        <end position="905"/>
    </location>
</feature>
<evidence type="ECO:0000259" key="12">
    <source>
        <dbReference type="Pfam" id="PF17405"/>
    </source>
</evidence>
<evidence type="ECO:0000256" key="8">
    <source>
        <dbReference type="SAM" id="MobiDB-lite"/>
    </source>
</evidence>
<evidence type="ECO:0000256" key="5">
    <source>
        <dbReference type="ARBA" id="ARBA00023242"/>
    </source>
</evidence>
<evidence type="ECO:0000256" key="3">
    <source>
        <dbReference type="ARBA" id="ARBA00016437"/>
    </source>
</evidence>
<dbReference type="GO" id="GO:0003723">
    <property type="term" value="F:RNA binding"/>
    <property type="evidence" value="ECO:0007669"/>
    <property type="project" value="UniProtKB-KW"/>
</dbReference>
<dbReference type="Pfam" id="PF17406">
    <property type="entry name" value="Nrap_D5"/>
    <property type="match status" value="1"/>
</dbReference>
<dbReference type="Gene3D" id="1.10.1410.10">
    <property type="match status" value="2"/>
</dbReference>
<sequence>MSAQKAIAGVRRLGKEAYQFQFTSEFEYIALECKGTWRPTLLKAVWFRNHRKVESIPVKWVTSEDRGPNGASGKAKFKPSFSVGLVVTLYKGKGRDRFEEKEYKYYIQDVSVTIVTCQQCPNSAHRKDLSLTVPLSLPLHSRSSSPGRELRHKASPDTTTSSEAASKSTGKPKKDKGRKKLFGRKHCASIESSLDHHPEEQQRVPLSPTPPSPLPTITDSSHRPWEEMNSMVKKLQETVTKLENEHKIIHASMEGLEEEVGRGETAAELAEDGVEIEDEVENGRSTEEEKEVEGEAGEGGGDVSVGGGGGGGWKKTHIAGLYQPPTHDELRTLKETQNLYQSNLMRLQMAELLSEVKPSLSRGRLEDILSSLRTTLMSLPSTSTVDSLPPKVHYPINLDPSSVKGKFVFHPPLAVKVVGSYLLKTAIKPDLNIDLALQIPPECLQAKDHLNYRYLHKRALYLSHVAASLRRKKAACGLQKISSLGPQQFIITRLHCTVFTGRAESRYTIRLHTTVPEAPWKPVKLVPDRNNLRPQRSLCQLPPDLVSLVAGSPDCELRSCDESECTDLPPTPHYNSLVLSDMGGMERHLSDVYAAQQECPAMADTVVLLRVWARQRGLSQGYGGFAGFHFSLLLALLLTQRKISPLMSSYQILKVALQAIASSDWSTSGVSMAAPDPSLPSLSSFHSHHSVVFLDSSGLLNLLSHLSLSRYLWLRHEAAVGLTFLDDTATDGFTALFMTPVSFELKFDLLLHISPVSVLHSYLTRDANEGTPLLLDGGCWPLPLIMEKLLPVLNKGLGKRVKLLTFRPFQSTQWLVSKEPVLPCDSHVTVGVVLDSDHAFSVLDMGPAADSKQAGEFRVFWGERSELRRFQDGSINEAVVWTGGSVGERRGVVAQIITHLLHRHVGVPVESVTSSAGALSPLLSLPLYSNNCDRDTSTNQHSLVPLATGEEEGKKIEDEFGELSKQLRGLKGLPLAITSIQGASPEFRHCSVFPPLAWNGRTPRKTLAEPSPENQSDCLYPSCDSATPPFVPALEVVLQLEGSGKWPSELTAISSVKTAFYTYLSRTLSDQCQLLCSPTKHHLDVLKSGYVFRLRIHYPRELSILRETISAAQSHEVSGLRKTLATMQRQLVDRPLLTSILHGLSLQYSAFGVGARLCKRWIAAHLMTNHLGDEAIELMVARLFLQPHPFTQPCSPETVLLRFLFLLSIHEWETEPLIVNLNNELSVSEMAAIRSMFTSQRSQLPPCFIATPLHRDSSPLTSPSPSFPVFHRLCLLAKESLGVLSGQLISPDLPTADIKAQVFRTPLTGYNVLIHLTKKHVPLAALAVDVAVETGSSHTRNSSQKDPTHFPVTDFNSVEKYLAELERAYSEFCLFFYDKYGGRCIAVVWKPQAFSPQPFKVMQAFCKTKTAPGKGSKKKKKSECLFVPDAEAILADFQLMGQGLVTSLEIISEPPALCS</sequence>
<dbReference type="Pfam" id="PF17403">
    <property type="entry name" value="Nrap_D2"/>
    <property type="match status" value="1"/>
</dbReference>
<evidence type="ECO:0000259" key="11">
    <source>
        <dbReference type="Pfam" id="PF17404"/>
    </source>
</evidence>
<keyword evidence="16" id="KW-1185">Reference proteome</keyword>
<keyword evidence="7" id="KW-0175">Coiled coil</keyword>
<evidence type="ECO:0000259" key="10">
    <source>
        <dbReference type="Pfam" id="PF17403"/>
    </source>
</evidence>
<dbReference type="InterPro" id="IPR035369">
    <property type="entry name" value="Nrap_D4"/>
</dbReference>
<keyword evidence="5" id="KW-0539">Nucleus</keyword>
<evidence type="ECO:0000256" key="6">
    <source>
        <dbReference type="ARBA" id="ARBA00035000"/>
    </source>
</evidence>
<dbReference type="Proteomes" id="UP001174909">
    <property type="component" value="Unassembled WGS sequence"/>
</dbReference>
<dbReference type="InterPro" id="IPR035082">
    <property type="entry name" value="Nrap_D1"/>
</dbReference>
<dbReference type="InterPro" id="IPR005554">
    <property type="entry name" value="NOL6/Upt22"/>
</dbReference>
<dbReference type="InterPro" id="IPR035368">
    <property type="entry name" value="Nrap_D3"/>
</dbReference>
<proteinExistence type="inferred from homology"/>
<comment type="subcellular location">
    <subcellularLocation>
        <location evidence="1">Nucleus</location>
        <location evidence="1">Nucleolus</location>
    </subcellularLocation>
</comment>
<feature type="domain" description="Nrap protein" evidence="9">
    <location>
        <begin position="433"/>
        <end position="597"/>
    </location>
</feature>
<dbReference type="GO" id="GO:0032040">
    <property type="term" value="C:small-subunit processome"/>
    <property type="evidence" value="ECO:0007669"/>
    <property type="project" value="TreeGrafter"/>
</dbReference>
<feature type="compositionally biased region" description="Basic residues" evidence="8">
    <location>
        <begin position="170"/>
        <end position="187"/>
    </location>
</feature>
<dbReference type="Pfam" id="PF03813">
    <property type="entry name" value="Nrap"/>
    <property type="match status" value="1"/>
</dbReference>
<dbReference type="InterPro" id="IPR035371">
    <property type="entry name" value="Nrap_D6"/>
</dbReference>
<dbReference type="InterPro" id="IPR035367">
    <property type="entry name" value="Nrap_D2"/>
</dbReference>
<dbReference type="GO" id="GO:0006409">
    <property type="term" value="P:tRNA export from nucleus"/>
    <property type="evidence" value="ECO:0007669"/>
    <property type="project" value="TreeGrafter"/>
</dbReference>
<dbReference type="PANTHER" id="PTHR17972">
    <property type="entry name" value="NUCLEOLAR RNA-ASSOCIATED PROTEIN"/>
    <property type="match status" value="1"/>
</dbReference>
<evidence type="ECO:0000256" key="1">
    <source>
        <dbReference type="ARBA" id="ARBA00004604"/>
    </source>
</evidence>
<dbReference type="GO" id="GO:0006364">
    <property type="term" value="P:rRNA processing"/>
    <property type="evidence" value="ECO:0007669"/>
    <property type="project" value="TreeGrafter"/>
</dbReference>
<evidence type="ECO:0000313" key="15">
    <source>
        <dbReference type="EMBL" id="CAI8053421.1"/>
    </source>
</evidence>
<feature type="domain" description="Nrap protein" evidence="12">
    <location>
        <begin position="947"/>
        <end position="1145"/>
    </location>
</feature>
<reference evidence="15" key="1">
    <citation type="submission" date="2023-03" db="EMBL/GenBank/DDBJ databases">
        <authorList>
            <person name="Steffen K."/>
            <person name="Cardenas P."/>
        </authorList>
    </citation>
    <scope>NUCLEOTIDE SEQUENCE</scope>
</reference>
<dbReference type="Pfam" id="PF17404">
    <property type="entry name" value="Nrap_D3"/>
    <property type="match status" value="1"/>
</dbReference>
<evidence type="ECO:0000259" key="9">
    <source>
        <dbReference type="Pfam" id="PF03813"/>
    </source>
</evidence>
<dbReference type="InterPro" id="IPR035370">
    <property type="entry name" value="Nrap_D5"/>
</dbReference>
<evidence type="ECO:0000256" key="7">
    <source>
        <dbReference type="SAM" id="Coils"/>
    </source>
</evidence>
<dbReference type="EMBL" id="CASHTH010004092">
    <property type="protein sequence ID" value="CAI8053421.1"/>
    <property type="molecule type" value="Genomic_DNA"/>
</dbReference>
<evidence type="ECO:0000259" key="14">
    <source>
        <dbReference type="Pfam" id="PF17407"/>
    </source>
</evidence>
<keyword evidence="4" id="KW-0694">RNA-binding</keyword>
<feature type="region of interest" description="Disordered" evidence="8">
    <location>
        <begin position="278"/>
        <end position="304"/>
    </location>
</feature>
<dbReference type="FunFam" id="1.10.1410.10:FF:000005">
    <property type="entry name" value="Nucleolar protein 6"/>
    <property type="match status" value="1"/>
</dbReference>
<comment type="caution">
    <text evidence="15">The sequence shown here is derived from an EMBL/GenBank/DDBJ whole genome shotgun (WGS) entry which is preliminary data.</text>
</comment>
<dbReference type="Pfam" id="PF17405">
    <property type="entry name" value="Nrap_D4"/>
    <property type="match status" value="1"/>
</dbReference>
<gene>
    <name evidence="15" type="ORF">GBAR_LOCUS29221</name>
</gene>
<evidence type="ECO:0000313" key="16">
    <source>
        <dbReference type="Proteomes" id="UP001174909"/>
    </source>
</evidence>
<organism evidence="15 16">
    <name type="scientific">Geodia barretti</name>
    <name type="common">Barrett's horny sponge</name>
    <dbReference type="NCBI Taxonomy" id="519541"/>
    <lineage>
        <taxon>Eukaryota</taxon>
        <taxon>Metazoa</taxon>
        <taxon>Porifera</taxon>
        <taxon>Demospongiae</taxon>
        <taxon>Heteroscleromorpha</taxon>
        <taxon>Tetractinellida</taxon>
        <taxon>Astrophorina</taxon>
        <taxon>Geodiidae</taxon>
        <taxon>Geodia</taxon>
    </lineage>
</organism>
<evidence type="ECO:0000256" key="2">
    <source>
        <dbReference type="ARBA" id="ARBA00006674"/>
    </source>
</evidence>
<dbReference type="GO" id="GO:0032545">
    <property type="term" value="C:CURI complex"/>
    <property type="evidence" value="ECO:0007669"/>
    <property type="project" value="TreeGrafter"/>
</dbReference>
<feature type="domain" description="Nrap protein" evidence="13">
    <location>
        <begin position="1148"/>
        <end position="1292"/>
    </location>
</feature>
<feature type="region of interest" description="Disordered" evidence="8">
    <location>
        <begin position="139"/>
        <end position="224"/>
    </location>
</feature>
<dbReference type="Gene3D" id="3.30.70.3030">
    <property type="match status" value="1"/>
</dbReference>
<feature type="domain" description="Nrap protein" evidence="10">
    <location>
        <begin position="601"/>
        <end position="739"/>
    </location>
</feature>
<dbReference type="Pfam" id="PF17407">
    <property type="entry name" value="Nrap_D6"/>
    <property type="match status" value="1"/>
</dbReference>
<evidence type="ECO:0000256" key="4">
    <source>
        <dbReference type="ARBA" id="ARBA00022884"/>
    </source>
</evidence>
<dbReference type="PANTHER" id="PTHR17972:SF0">
    <property type="entry name" value="NUCLEOLAR PROTEIN 6"/>
    <property type="match status" value="1"/>
</dbReference>
<comment type="similarity">
    <text evidence="2">Belongs to the NRAP family.</text>
</comment>
<comment type="function">
    <text evidence="6">Part of the small subunit (SSU) processome, first precursor of the small eukaryotic ribosomal subunit. During the assembly of the SSU processome in the nucleolus, many ribosome biogenesis factors, an RNA chaperone and ribosomal proteins associate with the nascent pre-rRNA and work in concert to generate RNA folding, modifications, rearrangements and cleavage as well as targeted degradation of pre-ribosomal RNA by the RNA exosome.</text>
</comment>